<keyword evidence="3" id="KW-0804">Transcription</keyword>
<dbReference type="InterPro" id="IPR000843">
    <property type="entry name" value="HTH_LacI"/>
</dbReference>
<dbReference type="SMART" id="SM00354">
    <property type="entry name" value="HTH_LACI"/>
    <property type="match status" value="1"/>
</dbReference>
<dbReference type="eggNOG" id="COG1609">
    <property type="taxonomic scope" value="Bacteria"/>
</dbReference>
<dbReference type="CDD" id="cd06267">
    <property type="entry name" value="PBP1_LacI_sugar_binding-like"/>
    <property type="match status" value="1"/>
</dbReference>
<dbReference type="PROSITE" id="PS50932">
    <property type="entry name" value="HTH_LACI_2"/>
    <property type="match status" value="1"/>
</dbReference>
<sequence>MAKKLRLKDIAEQAGVSITVVSLLLNGRDVRVSDEKRRLILDIARQNHYKPNQIARSLVTQRSHTLGLIVPNIESRFFSSFAKHLELKCRENGYALFITNSDESSTHDSELVSLLIQRGVDGIFIISSDELSATEEFKQTLLHLSVPYVMVDRTIAGLACDKVYFNNELGGYLATHYLLAHNHRRIAALINADSLTGQRRLNGYKRALQEYGVAFDDSLILPSRYYIEDAYNASHALAHLGATAVFASSDNIALGLLRYLYQTNLRVPRDYSVVSYDNSAADALFEPALTSVEQNVSELAQASFDTMLKRVCVDKHDKSNACDEADACDEDPARAPFDIMLNPVLVEKASVQNL</sequence>
<dbReference type="SUPFAM" id="SSF53822">
    <property type="entry name" value="Periplasmic binding protein-like I"/>
    <property type="match status" value="1"/>
</dbReference>
<comment type="caution">
    <text evidence="5">The sequence shown here is derived from an EMBL/GenBank/DDBJ whole genome shotgun (WGS) entry which is preliminary data.</text>
</comment>
<dbReference type="GeneID" id="93209987"/>
<evidence type="ECO:0000256" key="3">
    <source>
        <dbReference type="ARBA" id="ARBA00023163"/>
    </source>
</evidence>
<dbReference type="GO" id="GO:0003700">
    <property type="term" value="F:DNA-binding transcription factor activity"/>
    <property type="evidence" value="ECO:0007669"/>
    <property type="project" value="TreeGrafter"/>
</dbReference>
<dbReference type="SUPFAM" id="SSF47413">
    <property type="entry name" value="lambda repressor-like DNA-binding domains"/>
    <property type="match status" value="1"/>
</dbReference>
<organism evidence="5 6">
    <name type="scientific">Fannyhessea vaginae DSM 15829</name>
    <dbReference type="NCBI Taxonomy" id="525256"/>
    <lineage>
        <taxon>Bacteria</taxon>
        <taxon>Bacillati</taxon>
        <taxon>Actinomycetota</taxon>
        <taxon>Coriobacteriia</taxon>
        <taxon>Coriobacteriales</taxon>
        <taxon>Atopobiaceae</taxon>
        <taxon>Fannyhessea</taxon>
    </lineage>
</organism>
<evidence type="ECO:0000259" key="4">
    <source>
        <dbReference type="PROSITE" id="PS50932"/>
    </source>
</evidence>
<dbReference type="AlphaFoldDB" id="F1T6W8"/>
<dbReference type="Gene3D" id="1.10.260.40">
    <property type="entry name" value="lambda repressor-like DNA-binding domains"/>
    <property type="match status" value="1"/>
</dbReference>
<dbReference type="PANTHER" id="PTHR30146">
    <property type="entry name" value="LACI-RELATED TRANSCRIPTIONAL REPRESSOR"/>
    <property type="match status" value="1"/>
</dbReference>
<keyword evidence="6" id="KW-1185">Reference proteome</keyword>
<dbReference type="InterPro" id="IPR010982">
    <property type="entry name" value="Lambda_DNA-bd_dom_sf"/>
</dbReference>
<evidence type="ECO:0000313" key="5">
    <source>
        <dbReference type="EMBL" id="EGF22697.1"/>
    </source>
</evidence>
<dbReference type="InterPro" id="IPR046335">
    <property type="entry name" value="LacI/GalR-like_sensor"/>
</dbReference>
<dbReference type="RefSeq" id="WP_006303414.1">
    <property type="nucleotide sequence ID" value="NZ_ACGK02000005.1"/>
</dbReference>
<keyword evidence="2" id="KW-0238">DNA-binding</keyword>
<gene>
    <name evidence="5" type="ORF">HMPREF0091_11204</name>
</gene>
<dbReference type="InterPro" id="IPR028082">
    <property type="entry name" value="Peripla_BP_I"/>
</dbReference>
<name>F1T6W8_9ACTN</name>
<accession>F1T6W8</accession>
<dbReference type="PANTHER" id="PTHR30146:SF109">
    <property type="entry name" value="HTH-TYPE TRANSCRIPTIONAL REGULATOR GALS"/>
    <property type="match status" value="1"/>
</dbReference>
<dbReference type="Gene3D" id="3.40.50.2300">
    <property type="match status" value="2"/>
</dbReference>
<protein>
    <submittedName>
        <fullName evidence="5">Sugar-binding domain protein</fullName>
    </submittedName>
</protein>
<dbReference type="Pfam" id="PF00356">
    <property type="entry name" value="LacI"/>
    <property type="match status" value="1"/>
</dbReference>
<dbReference type="CDD" id="cd01392">
    <property type="entry name" value="HTH_LacI"/>
    <property type="match status" value="1"/>
</dbReference>
<feature type="domain" description="HTH lacI-type" evidence="4">
    <location>
        <begin position="5"/>
        <end position="60"/>
    </location>
</feature>
<dbReference type="GO" id="GO:0000976">
    <property type="term" value="F:transcription cis-regulatory region binding"/>
    <property type="evidence" value="ECO:0007669"/>
    <property type="project" value="TreeGrafter"/>
</dbReference>
<dbReference type="Proteomes" id="UP000005947">
    <property type="component" value="Unassembled WGS sequence"/>
</dbReference>
<reference evidence="5 6" key="1">
    <citation type="submission" date="2011-02" db="EMBL/GenBank/DDBJ databases">
        <authorList>
            <person name="Muzny D."/>
            <person name="Qin X."/>
            <person name="Buhay C."/>
            <person name="Dugan-Rocha S."/>
            <person name="Ding Y."/>
            <person name="Chen G."/>
            <person name="Hawes A."/>
            <person name="Holder M."/>
            <person name="Jhangiani S."/>
            <person name="Johnson A."/>
            <person name="Khan Z."/>
            <person name="Li Z."/>
            <person name="Liu W."/>
            <person name="Liu X."/>
            <person name="Perez L."/>
            <person name="Shen H."/>
            <person name="Wang Q."/>
            <person name="Watt J."/>
            <person name="Xi L."/>
            <person name="Xin Y."/>
            <person name="Zhou J."/>
            <person name="Deng J."/>
            <person name="Jiang H."/>
            <person name="Liu Y."/>
            <person name="Qu J."/>
            <person name="Song X.-Z."/>
            <person name="Zhang L."/>
            <person name="Villasana D."/>
            <person name="Johnson A."/>
            <person name="Liu J."/>
            <person name="Liyanage D."/>
            <person name="Lorensuhewa L."/>
            <person name="Robinson T."/>
            <person name="Song A."/>
            <person name="Song B.-B."/>
            <person name="Dinh H."/>
            <person name="Thornton R."/>
            <person name="Coyle M."/>
            <person name="Francisco L."/>
            <person name="Jackson L."/>
            <person name="Javaid M."/>
            <person name="Korchina V."/>
            <person name="Kovar C."/>
            <person name="Mata R."/>
            <person name="Mathew T."/>
            <person name="Ngo R."/>
            <person name="Nguyen L."/>
            <person name="Nguyen N."/>
            <person name="Okwuonu G."/>
            <person name="Ongeri F."/>
            <person name="Pham C."/>
            <person name="Simmons D."/>
            <person name="Wilczek-Boney K."/>
            <person name="Hale W."/>
            <person name="Jakkamsetti A."/>
            <person name="Pham P."/>
            <person name="Ruth R."/>
            <person name="San Lucas F."/>
            <person name="Warren J."/>
            <person name="Zhang J."/>
            <person name="Zhao Z."/>
            <person name="Zhou C."/>
            <person name="Zhu D."/>
            <person name="Lee S."/>
            <person name="Bess C."/>
            <person name="Blankenburg K."/>
            <person name="Forbes L."/>
            <person name="Fu Q."/>
            <person name="Gubbala S."/>
            <person name="Hirani K."/>
            <person name="Jayaseelan J.C."/>
            <person name="Lara F."/>
            <person name="Munidasa M."/>
            <person name="Palculict T."/>
            <person name="Patil S."/>
            <person name="Pu L.-L."/>
            <person name="Saada N."/>
            <person name="Tang L."/>
            <person name="Weissenberger G."/>
            <person name="Zhu Y."/>
            <person name="Hemphill L."/>
            <person name="Shang Y."/>
            <person name="Youmans B."/>
            <person name="Ayvaz T."/>
            <person name="Ross M."/>
            <person name="Santibanez J."/>
            <person name="Aqrawi P."/>
            <person name="Gross S."/>
            <person name="Joshi V."/>
            <person name="Fowler G."/>
            <person name="Nazareth L."/>
            <person name="Reid J."/>
            <person name="Worley K."/>
            <person name="Petrosino J."/>
            <person name="Highlander S."/>
            <person name="Gibbs R."/>
        </authorList>
    </citation>
    <scope>NUCLEOTIDE SEQUENCE [LARGE SCALE GENOMIC DNA]</scope>
    <source>
        <strain evidence="5 6">DSM 15829</strain>
    </source>
</reference>
<evidence type="ECO:0000256" key="2">
    <source>
        <dbReference type="ARBA" id="ARBA00023125"/>
    </source>
</evidence>
<evidence type="ECO:0000256" key="1">
    <source>
        <dbReference type="ARBA" id="ARBA00023015"/>
    </source>
</evidence>
<dbReference type="EMBL" id="ACGK02000005">
    <property type="protein sequence ID" value="EGF22697.1"/>
    <property type="molecule type" value="Genomic_DNA"/>
</dbReference>
<proteinExistence type="predicted"/>
<evidence type="ECO:0000313" key="6">
    <source>
        <dbReference type="Proteomes" id="UP000005947"/>
    </source>
</evidence>
<keyword evidence="1" id="KW-0805">Transcription regulation</keyword>
<dbReference type="OrthoDB" id="37081at2"/>
<dbReference type="Pfam" id="PF13377">
    <property type="entry name" value="Peripla_BP_3"/>
    <property type="match status" value="1"/>
</dbReference>